<dbReference type="InterPro" id="IPR003439">
    <property type="entry name" value="ABC_transporter-like_ATP-bd"/>
</dbReference>
<dbReference type="RefSeq" id="WP_090844279.1">
    <property type="nucleotide sequence ID" value="NZ_FNIL01000017.1"/>
</dbReference>
<dbReference type="SUPFAM" id="SSF52540">
    <property type="entry name" value="P-loop containing nucleoside triphosphate hydrolases"/>
    <property type="match status" value="1"/>
</dbReference>
<dbReference type="PROSITE" id="PS50893">
    <property type="entry name" value="ABC_TRANSPORTER_2"/>
    <property type="match status" value="1"/>
</dbReference>
<dbReference type="Gene3D" id="3.40.50.300">
    <property type="entry name" value="P-loop containing nucleotide triphosphate hydrolases"/>
    <property type="match status" value="1"/>
</dbReference>
<evidence type="ECO:0000313" key="10">
    <source>
        <dbReference type="Proteomes" id="UP000198778"/>
    </source>
</evidence>
<dbReference type="AlphaFoldDB" id="A0A1H0KFC4"/>
<dbReference type="GO" id="GO:0005524">
    <property type="term" value="F:ATP binding"/>
    <property type="evidence" value="ECO:0007669"/>
    <property type="project" value="UniProtKB-KW"/>
</dbReference>
<evidence type="ECO:0000313" key="9">
    <source>
        <dbReference type="EMBL" id="SDO54503.1"/>
    </source>
</evidence>
<dbReference type="InterPro" id="IPR003593">
    <property type="entry name" value="AAA+_ATPase"/>
</dbReference>
<evidence type="ECO:0000256" key="7">
    <source>
        <dbReference type="ARBA" id="ARBA00023136"/>
    </source>
</evidence>
<keyword evidence="5 9" id="KW-0067">ATP-binding</keyword>
<gene>
    <name evidence="9" type="ORF">SAMN04488053_11743</name>
</gene>
<protein>
    <submittedName>
        <fullName evidence="9">ABC-2 type transport system ATP-binding protein</fullName>
    </submittedName>
</protein>
<evidence type="ECO:0000256" key="1">
    <source>
        <dbReference type="ARBA" id="ARBA00004236"/>
    </source>
</evidence>
<evidence type="ECO:0000256" key="5">
    <source>
        <dbReference type="ARBA" id="ARBA00022840"/>
    </source>
</evidence>
<keyword evidence="3" id="KW-1003">Cell membrane</keyword>
<keyword evidence="10" id="KW-1185">Reference proteome</keyword>
<dbReference type="Pfam" id="PF00005">
    <property type="entry name" value="ABC_tran"/>
    <property type="match status" value="1"/>
</dbReference>
<sequence>MQNIISVKNLTKYFGKEKALEGMNFDVKQGEIFGFLGPSGAGKTTTIQILTGQLRPTDGEAKIFNADTENARKPEFLQKIGVMTDNSGLYGRLSVYENMKLFATLYGVKKPKERIEEALKMVNMQNEQKKTVSKLSKGMTQRIILARTFLHEPELLFLDEPTAALDPVNSQHIHKGLKALQKKGTTIFLTTHDMHEAETLCDRVAFLYKGAVKLLDAPKALRREYADNTMTLELYNGETRVISKGADGAEEVASFMQKNAIASMYTNEPTLGDIFVDITGRELT</sequence>
<evidence type="ECO:0000256" key="3">
    <source>
        <dbReference type="ARBA" id="ARBA00022475"/>
    </source>
</evidence>
<dbReference type="Proteomes" id="UP000198778">
    <property type="component" value="Unassembled WGS sequence"/>
</dbReference>
<dbReference type="GO" id="GO:0016887">
    <property type="term" value="F:ATP hydrolysis activity"/>
    <property type="evidence" value="ECO:0007669"/>
    <property type="project" value="InterPro"/>
</dbReference>
<organism evidence="9 10">
    <name type="scientific">Alkalicoccus daliensis</name>
    <dbReference type="NCBI Taxonomy" id="745820"/>
    <lineage>
        <taxon>Bacteria</taxon>
        <taxon>Bacillati</taxon>
        <taxon>Bacillota</taxon>
        <taxon>Bacilli</taxon>
        <taxon>Bacillales</taxon>
        <taxon>Bacillaceae</taxon>
        <taxon>Alkalicoccus</taxon>
    </lineage>
</organism>
<name>A0A1H0KFC4_9BACI</name>
<keyword evidence="4" id="KW-0547">Nucleotide-binding</keyword>
<reference evidence="10" key="1">
    <citation type="submission" date="2016-10" db="EMBL/GenBank/DDBJ databases">
        <authorList>
            <person name="Varghese N."/>
            <person name="Submissions S."/>
        </authorList>
    </citation>
    <scope>NUCLEOTIDE SEQUENCE [LARGE SCALE GENOMIC DNA]</scope>
    <source>
        <strain evidence="10">CGMCC 1.10369</strain>
    </source>
</reference>
<evidence type="ECO:0000256" key="4">
    <source>
        <dbReference type="ARBA" id="ARBA00022741"/>
    </source>
</evidence>
<feature type="domain" description="ABC transporter" evidence="8">
    <location>
        <begin position="5"/>
        <end position="234"/>
    </location>
</feature>
<dbReference type="CDD" id="cd03230">
    <property type="entry name" value="ABC_DR_subfamily_A"/>
    <property type="match status" value="1"/>
</dbReference>
<dbReference type="InterPro" id="IPR050763">
    <property type="entry name" value="ABC_transporter_ATP-binding"/>
</dbReference>
<dbReference type="GO" id="GO:0005886">
    <property type="term" value="C:plasma membrane"/>
    <property type="evidence" value="ECO:0007669"/>
    <property type="project" value="UniProtKB-SubCell"/>
</dbReference>
<dbReference type="STRING" id="745820.SAMN04488053_11743"/>
<comment type="subcellular location">
    <subcellularLocation>
        <location evidence="1">Cell membrane</location>
    </subcellularLocation>
</comment>
<evidence type="ECO:0000256" key="2">
    <source>
        <dbReference type="ARBA" id="ARBA00022448"/>
    </source>
</evidence>
<keyword evidence="7" id="KW-0472">Membrane</keyword>
<keyword evidence="6" id="KW-1278">Translocase</keyword>
<proteinExistence type="predicted"/>
<dbReference type="PANTHER" id="PTHR42711:SF13">
    <property type="entry name" value="ABC TRANSPORTER, ATP-BINDING PROTEIN"/>
    <property type="match status" value="1"/>
</dbReference>
<dbReference type="FunFam" id="3.40.50.300:FF:000589">
    <property type="entry name" value="ABC transporter, ATP-binding subunit"/>
    <property type="match status" value="1"/>
</dbReference>
<dbReference type="PANTHER" id="PTHR42711">
    <property type="entry name" value="ABC TRANSPORTER ATP-BINDING PROTEIN"/>
    <property type="match status" value="1"/>
</dbReference>
<evidence type="ECO:0000256" key="6">
    <source>
        <dbReference type="ARBA" id="ARBA00022967"/>
    </source>
</evidence>
<dbReference type="OrthoDB" id="9804819at2"/>
<dbReference type="SMART" id="SM00382">
    <property type="entry name" value="AAA"/>
    <property type="match status" value="1"/>
</dbReference>
<keyword evidence="2" id="KW-0813">Transport</keyword>
<accession>A0A1H0KFC4</accession>
<dbReference type="InterPro" id="IPR027417">
    <property type="entry name" value="P-loop_NTPase"/>
</dbReference>
<evidence type="ECO:0000259" key="8">
    <source>
        <dbReference type="PROSITE" id="PS50893"/>
    </source>
</evidence>
<dbReference type="EMBL" id="FNIL01000017">
    <property type="protein sequence ID" value="SDO54503.1"/>
    <property type="molecule type" value="Genomic_DNA"/>
</dbReference>